<reference evidence="2" key="1">
    <citation type="submission" date="2014-08" db="EMBL/GenBank/DDBJ databases">
        <authorList>
            <person name="Murali S."/>
            <person name="Richards S."/>
            <person name="Bandaranaike D."/>
            <person name="Bellair M."/>
            <person name="Blankenburg K."/>
            <person name="Chao H."/>
            <person name="Dinh H."/>
            <person name="Doddapaneni H."/>
            <person name="Dugan-Rocha S."/>
            <person name="Elkadiri S."/>
            <person name="Gnanaolivu R."/>
            <person name="Hughes D."/>
            <person name="Lee S."/>
            <person name="Li M."/>
            <person name="Ming W."/>
            <person name="Munidasa M."/>
            <person name="Muniz J."/>
            <person name="Nguyen L."/>
            <person name="Osuji N."/>
            <person name="Pu L.-L."/>
            <person name="Puazo M."/>
            <person name="Skinner E."/>
            <person name="Qu C."/>
            <person name="Quiroz J."/>
            <person name="Raj R."/>
            <person name="Weissenberger G."/>
            <person name="Xin Y."/>
            <person name="Zou X."/>
            <person name="Han Y."/>
            <person name="Worley K."/>
            <person name="Muzny D."/>
            <person name="Gibbs R."/>
        </authorList>
    </citation>
    <scope>NUCLEOTIDE SEQUENCE</scope>
    <source>
        <strain evidence="2">HAZT.00-mixed</strain>
        <tissue evidence="2">Whole organism</tissue>
    </source>
</reference>
<organism evidence="2">
    <name type="scientific">Hyalella azteca</name>
    <name type="common">Amphipod</name>
    <dbReference type="NCBI Taxonomy" id="294128"/>
    <lineage>
        <taxon>Eukaryota</taxon>
        <taxon>Metazoa</taxon>
        <taxon>Ecdysozoa</taxon>
        <taxon>Arthropoda</taxon>
        <taxon>Crustacea</taxon>
        <taxon>Multicrustacea</taxon>
        <taxon>Malacostraca</taxon>
        <taxon>Eumalacostraca</taxon>
        <taxon>Peracarida</taxon>
        <taxon>Amphipoda</taxon>
        <taxon>Senticaudata</taxon>
        <taxon>Talitrida</taxon>
        <taxon>Talitroidea</taxon>
        <taxon>Hyalellidae</taxon>
        <taxon>Hyalella</taxon>
    </lineage>
</organism>
<reference evidence="2" key="2">
    <citation type="journal article" date="2018" name="Environ. Sci. Technol.">
        <title>The Toxicogenome of Hyalella azteca: A Model for Sediment Ecotoxicology and Evolutionary Toxicology.</title>
        <authorList>
            <person name="Poynton H.C."/>
            <person name="Hasenbein S."/>
            <person name="Benoit J.B."/>
            <person name="Sepulveda M.S."/>
            <person name="Poelchau M.F."/>
            <person name="Hughes D.S.T."/>
            <person name="Murali S.C."/>
            <person name="Chen S."/>
            <person name="Glastad K.M."/>
            <person name="Goodisman M.A.D."/>
            <person name="Werren J.H."/>
            <person name="Vineis J.H."/>
            <person name="Bowen J.L."/>
            <person name="Friedrich M."/>
            <person name="Jones J."/>
            <person name="Robertson H.M."/>
            <person name="Feyereisen R."/>
            <person name="Mechler-Hickson A."/>
            <person name="Mathers N."/>
            <person name="Lee C.E."/>
            <person name="Colbourne J.K."/>
            <person name="Biales A."/>
            <person name="Johnston J.S."/>
            <person name="Wellborn G.A."/>
            <person name="Rosendale A.J."/>
            <person name="Cridge A.G."/>
            <person name="Munoz-Torres M.C."/>
            <person name="Bain P.A."/>
            <person name="Manny A.R."/>
            <person name="Major K.M."/>
            <person name="Lambert F.N."/>
            <person name="Vulpe C.D."/>
            <person name="Tuck P."/>
            <person name="Blalock B.J."/>
            <person name="Lin Y.Y."/>
            <person name="Smith M.E."/>
            <person name="Ochoa-Acuna H."/>
            <person name="Chen M.M."/>
            <person name="Childers C.P."/>
            <person name="Qu J."/>
            <person name="Dugan S."/>
            <person name="Lee S.L."/>
            <person name="Chao H."/>
            <person name="Dinh H."/>
            <person name="Han Y."/>
            <person name="Doddapaneni H."/>
            <person name="Worley K.C."/>
            <person name="Muzny D.M."/>
            <person name="Gibbs R.A."/>
            <person name="Richards S."/>
        </authorList>
    </citation>
    <scope>NUCLEOTIDE SEQUENCE</scope>
    <source>
        <strain evidence="2">HAZT.00-mixed</strain>
        <tissue evidence="2">Whole organism</tissue>
    </source>
</reference>
<comment type="caution">
    <text evidence="2">The sequence shown here is derived from an EMBL/GenBank/DDBJ whole genome shotgun (WGS) entry which is preliminary data.</text>
</comment>
<evidence type="ECO:0000256" key="1">
    <source>
        <dbReference type="SAM" id="MobiDB-lite"/>
    </source>
</evidence>
<dbReference type="EMBL" id="JQDR03007936">
    <property type="protein sequence ID" value="KAA0197893.1"/>
    <property type="molecule type" value="Genomic_DNA"/>
</dbReference>
<evidence type="ECO:0000313" key="2">
    <source>
        <dbReference type="EMBL" id="KAA0197893.1"/>
    </source>
</evidence>
<feature type="compositionally biased region" description="Basic and acidic residues" evidence="1">
    <location>
        <begin position="45"/>
        <end position="56"/>
    </location>
</feature>
<name>A0A6A0H4Y8_HYAAZ</name>
<proteinExistence type="predicted"/>
<reference evidence="2" key="3">
    <citation type="submission" date="2019-06" db="EMBL/GenBank/DDBJ databases">
        <authorList>
            <person name="Poynton C."/>
            <person name="Hasenbein S."/>
            <person name="Benoit J.B."/>
            <person name="Sepulveda M.S."/>
            <person name="Poelchau M.F."/>
            <person name="Murali S.C."/>
            <person name="Chen S."/>
            <person name="Glastad K.M."/>
            <person name="Werren J.H."/>
            <person name="Vineis J.H."/>
            <person name="Bowen J.L."/>
            <person name="Friedrich M."/>
            <person name="Jones J."/>
            <person name="Robertson H.M."/>
            <person name="Feyereisen R."/>
            <person name="Mechler-Hickson A."/>
            <person name="Mathers N."/>
            <person name="Lee C.E."/>
            <person name="Colbourne J.K."/>
            <person name="Biales A."/>
            <person name="Johnston J.S."/>
            <person name="Wellborn G.A."/>
            <person name="Rosendale A.J."/>
            <person name="Cridge A.G."/>
            <person name="Munoz-Torres M.C."/>
            <person name="Bain P.A."/>
            <person name="Manny A.R."/>
            <person name="Major K.M."/>
            <person name="Lambert F.N."/>
            <person name="Vulpe C.D."/>
            <person name="Tuck P."/>
            <person name="Blalock B.J."/>
            <person name="Lin Y.-Y."/>
            <person name="Smith M.E."/>
            <person name="Ochoa-Acuna H."/>
            <person name="Chen M.-J.M."/>
            <person name="Childers C.P."/>
            <person name="Qu J."/>
            <person name="Dugan S."/>
            <person name="Lee S.L."/>
            <person name="Chao H."/>
            <person name="Dinh H."/>
            <person name="Han Y."/>
            <person name="Doddapaneni H."/>
            <person name="Worley K.C."/>
            <person name="Muzny D.M."/>
            <person name="Gibbs R.A."/>
            <person name="Richards S."/>
        </authorList>
    </citation>
    <scope>NUCLEOTIDE SEQUENCE</scope>
    <source>
        <strain evidence="2">HAZT.00-mixed</strain>
        <tissue evidence="2">Whole organism</tissue>
    </source>
</reference>
<feature type="compositionally biased region" description="Low complexity" evidence="1">
    <location>
        <begin position="27"/>
        <end position="44"/>
    </location>
</feature>
<feature type="region of interest" description="Disordered" evidence="1">
    <location>
        <begin position="1"/>
        <end position="76"/>
    </location>
</feature>
<feature type="non-terminal residue" evidence="2">
    <location>
        <position position="234"/>
    </location>
</feature>
<sequence length="234" mass="25988">MGPKSDVNDTKNNNNNNNYQQSSTITNKNLNNNALNNNNNIVNIHRQELRSRRDQPTENQNFKKKRKNKNKKNDKDVLMVRGCSEVVAIPPDQKYHEKHHGFHGSQEHVSQPYRPLHGHDKYSSFQTDGSYSTSFWEYTSSGGGTRVLTNTPSSHPGPECGHPRGPECGHPRGPECGHPRGPECGHPRGPECGHPAKSNVPVTAVQSGNFQSSAPTTLNMVDLHTFTNQSGRHA</sequence>
<accession>A0A6A0H4Y8</accession>
<protein>
    <submittedName>
        <fullName evidence="2">Uncharacterized protein</fullName>
    </submittedName>
</protein>
<dbReference type="AlphaFoldDB" id="A0A6A0H4Y8"/>
<gene>
    <name evidence="2" type="ORF">HAZT_HAZT012104</name>
</gene>
<dbReference type="Proteomes" id="UP000711488">
    <property type="component" value="Unassembled WGS sequence"/>
</dbReference>